<sequence length="426" mass="47093">MVSARPRIGTILASLFLLVLSYSMGYYMLNPIMRTLHDEGLIPGTTEENWRFYGGLIASALQGIGLIFSFLWGVLADKKGRRPVLLVLGLVMSIGLLLVPTSRVYDQLLVYFLVFGLGFVGVGPVIYAFISDAIPPESRGKGYAYYYVSSVLAMIVAIIVAGVLLPWRIAYTITGIIVLLTTISLYLSSRGVTIGFSESKRELKAYRFREAIPSLKKKTVLLMLLMIVPWTIPWGMLSVWSIDYIHTKWGVPLENASLIIAMATFSIAVGHILGGTLSDRIVKKGDISGRTKIPLFGVALGYLSMITMILYPYPRGITDLSALLPPSLLVLFGMMFTTFAYPNINSIISEVVIPEHRGTVFAVYSILNNLGWTIGPTFYPWLIGSVFRSADTISSMTTSAAFTVSFWLVVLLIWGLIHKTYPKDRV</sequence>
<dbReference type="SUPFAM" id="SSF103473">
    <property type="entry name" value="MFS general substrate transporter"/>
    <property type="match status" value="1"/>
</dbReference>
<comment type="subcellular location">
    <subcellularLocation>
        <location evidence="1">Membrane</location>
        <topology evidence="1">Multi-pass membrane protein</topology>
    </subcellularLocation>
</comment>
<dbReference type="KEGG" id="thf:MA03_01410"/>
<dbReference type="InterPro" id="IPR011701">
    <property type="entry name" value="MFS"/>
</dbReference>
<dbReference type="Proteomes" id="UP000067434">
    <property type="component" value="Chromosome"/>
</dbReference>
<evidence type="ECO:0000256" key="3">
    <source>
        <dbReference type="ARBA" id="ARBA00022692"/>
    </source>
</evidence>
<dbReference type="InterPro" id="IPR044770">
    <property type="entry name" value="MFS_spinster-like"/>
</dbReference>
<dbReference type="GO" id="GO:0016020">
    <property type="term" value="C:membrane"/>
    <property type="evidence" value="ECO:0007669"/>
    <property type="project" value="UniProtKB-SubCell"/>
</dbReference>
<dbReference type="Gene3D" id="1.20.1250.20">
    <property type="entry name" value="MFS general substrate transporter like domains"/>
    <property type="match status" value="1"/>
</dbReference>
<feature type="transmembrane region" description="Helical" evidence="6">
    <location>
        <begin position="219"/>
        <end position="236"/>
    </location>
</feature>
<feature type="transmembrane region" description="Helical" evidence="6">
    <location>
        <begin position="361"/>
        <end position="379"/>
    </location>
</feature>
<dbReference type="PANTHER" id="PTHR23505:SF79">
    <property type="entry name" value="PROTEIN SPINSTER"/>
    <property type="match status" value="1"/>
</dbReference>
<organism evidence="8 9">
    <name type="scientific">Infirmifilum uzonense</name>
    <dbReference type="NCBI Taxonomy" id="1550241"/>
    <lineage>
        <taxon>Archaea</taxon>
        <taxon>Thermoproteota</taxon>
        <taxon>Thermoprotei</taxon>
        <taxon>Thermofilales</taxon>
        <taxon>Thermofilaceae</taxon>
        <taxon>Infirmifilum</taxon>
    </lineage>
</organism>
<evidence type="ECO:0000256" key="1">
    <source>
        <dbReference type="ARBA" id="ARBA00004141"/>
    </source>
</evidence>
<protein>
    <submittedName>
        <fullName evidence="8">MFS transporter</fullName>
    </submittedName>
</protein>
<feature type="transmembrane region" description="Helical" evidence="6">
    <location>
        <begin position="108"/>
        <end position="130"/>
    </location>
</feature>
<evidence type="ECO:0000313" key="8">
    <source>
        <dbReference type="EMBL" id="AKG39289.1"/>
    </source>
</evidence>
<dbReference type="OrthoDB" id="117970at2157"/>
<dbReference type="InterPro" id="IPR020846">
    <property type="entry name" value="MFS_dom"/>
</dbReference>
<reference evidence="8 9" key="1">
    <citation type="journal article" date="2015" name="Stand. Genomic Sci.">
        <title>Complete genome sequence of and proposal of Thermofilum uzonense sp. nov. a novel hyperthermophilic crenarchaeon and emended description of the genus Thermofilum.</title>
        <authorList>
            <person name="Toshchakov S.V."/>
            <person name="Korzhenkov A.A."/>
            <person name="Samarov N.I."/>
            <person name="Mazunin I.O."/>
            <person name="Mozhey O.I."/>
            <person name="Shmyr I.S."/>
            <person name="Derbikova K.S."/>
            <person name="Taranov E.A."/>
            <person name="Dominova I.N."/>
            <person name="Bonch-Osmolovskaya E.A."/>
            <person name="Patrushev M.V."/>
            <person name="Podosokorskaya O.A."/>
            <person name="Kublanov I.V."/>
        </authorList>
    </citation>
    <scope>NUCLEOTIDE SEQUENCE [LARGE SCALE GENOMIC DNA]</scope>
    <source>
        <strain evidence="8 9">1807-2</strain>
    </source>
</reference>
<dbReference type="PROSITE" id="PS50850">
    <property type="entry name" value="MFS"/>
    <property type="match status" value="1"/>
</dbReference>
<feature type="transmembrane region" description="Helical" evidence="6">
    <location>
        <begin position="256"/>
        <end position="274"/>
    </location>
</feature>
<gene>
    <name evidence="8" type="ORF">MA03_01410</name>
</gene>
<name>A0A0F7FIN3_9CREN</name>
<feature type="transmembrane region" description="Helical" evidence="6">
    <location>
        <begin position="399"/>
        <end position="417"/>
    </location>
</feature>
<proteinExistence type="predicted"/>
<keyword evidence="2" id="KW-0813">Transport</keyword>
<dbReference type="GO" id="GO:0022857">
    <property type="term" value="F:transmembrane transporter activity"/>
    <property type="evidence" value="ECO:0007669"/>
    <property type="project" value="InterPro"/>
</dbReference>
<evidence type="ECO:0000256" key="5">
    <source>
        <dbReference type="ARBA" id="ARBA00023136"/>
    </source>
</evidence>
<feature type="transmembrane region" description="Helical" evidence="6">
    <location>
        <begin position="50"/>
        <end position="72"/>
    </location>
</feature>
<feature type="transmembrane region" description="Helical" evidence="6">
    <location>
        <begin position="320"/>
        <end position="341"/>
    </location>
</feature>
<dbReference type="EMBL" id="CP009961">
    <property type="protein sequence ID" value="AKG39289.1"/>
    <property type="molecule type" value="Genomic_DNA"/>
</dbReference>
<accession>A0A0F7FIN3</accession>
<evidence type="ECO:0000259" key="7">
    <source>
        <dbReference type="PROSITE" id="PS50850"/>
    </source>
</evidence>
<keyword evidence="3 6" id="KW-0812">Transmembrane</keyword>
<dbReference type="InterPro" id="IPR036259">
    <property type="entry name" value="MFS_trans_sf"/>
</dbReference>
<evidence type="ECO:0000313" key="9">
    <source>
        <dbReference type="Proteomes" id="UP000067434"/>
    </source>
</evidence>
<dbReference type="Pfam" id="PF07690">
    <property type="entry name" value="MFS_1"/>
    <property type="match status" value="1"/>
</dbReference>
<feature type="transmembrane region" description="Helical" evidence="6">
    <location>
        <begin position="84"/>
        <end position="102"/>
    </location>
</feature>
<evidence type="ECO:0000256" key="4">
    <source>
        <dbReference type="ARBA" id="ARBA00022989"/>
    </source>
</evidence>
<keyword evidence="5 6" id="KW-0472">Membrane</keyword>
<evidence type="ECO:0000256" key="2">
    <source>
        <dbReference type="ARBA" id="ARBA00022448"/>
    </source>
</evidence>
<feature type="transmembrane region" description="Helical" evidence="6">
    <location>
        <begin position="142"/>
        <end position="163"/>
    </location>
</feature>
<dbReference type="PATRIC" id="fig|1550241.5.peg.288"/>
<keyword evidence="4 6" id="KW-1133">Transmembrane helix</keyword>
<keyword evidence="9" id="KW-1185">Reference proteome</keyword>
<dbReference type="PANTHER" id="PTHR23505">
    <property type="entry name" value="SPINSTER"/>
    <property type="match status" value="1"/>
</dbReference>
<feature type="transmembrane region" description="Helical" evidence="6">
    <location>
        <begin position="169"/>
        <end position="187"/>
    </location>
</feature>
<dbReference type="AlphaFoldDB" id="A0A0F7FIN3"/>
<feature type="transmembrane region" description="Helical" evidence="6">
    <location>
        <begin position="12"/>
        <end position="30"/>
    </location>
</feature>
<evidence type="ECO:0000256" key="6">
    <source>
        <dbReference type="SAM" id="Phobius"/>
    </source>
</evidence>
<feature type="domain" description="Major facilitator superfamily (MFS) profile" evidence="7">
    <location>
        <begin position="9"/>
        <end position="421"/>
    </location>
</feature>
<dbReference type="HOGENOM" id="CLU_001265_5_12_2"/>
<dbReference type="STRING" id="1550241.MA03_01410"/>
<feature type="transmembrane region" description="Helical" evidence="6">
    <location>
        <begin position="295"/>
        <end position="314"/>
    </location>
</feature>